<evidence type="ECO:0000256" key="7">
    <source>
        <dbReference type="PIRNR" id="PIRNR000862"/>
    </source>
</evidence>
<dbReference type="ESTHER" id="drowi-b4nja9">
    <property type="family name" value="Acidic_Lipase"/>
</dbReference>
<dbReference type="FunFam" id="3.40.50.1820:FF:000021">
    <property type="entry name" value="Lipase"/>
    <property type="match status" value="1"/>
</dbReference>
<dbReference type="SMR" id="B4NJA9"/>
<comment type="similarity">
    <text evidence="1 7">Belongs to the AB hydrolase superfamily. Lipase family.</text>
</comment>
<evidence type="ECO:0000256" key="9">
    <source>
        <dbReference type="SAM" id="SignalP"/>
    </source>
</evidence>
<dbReference type="STRING" id="7260.B4NJA9"/>
<dbReference type="OrthoDB" id="9974421at2759"/>
<dbReference type="InParanoid" id="B4NJA9"/>
<dbReference type="MEROPS" id="S33.A85"/>
<keyword evidence="2 9" id="KW-0732">Signal</keyword>
<keyword evidence="4 7" id="KW-0442">Lipid degradation</keyword>
<proteinExistence type="inferred from homology"/>
<dbReference type="PIRSF" id="PIRSF000862">
    <property type="entry name" value="Steryl_ester_lip"/>
    <property type="match status" value="1"/>
</dbReference>
<evidence type="ECO:0000313" key="12">
    <source>
        <dbReference type="Proteomes" id="UP000007798"/>
    </source>
</evidence>
<evidence type="ECO:0000256" key="4">
    <source>
        <dbReference type="ARBA" id="ARBA00022963"/>
    </source>
</evidence>
<feature type="signal peptide" evidence="9">
    <location>
        <begin position="1"/>
        <end position="23"/>
    </location>
</feature>
<evidence type="ECO:0000259" key="10">
    <source>
        <dbReference type="Pfam" id="PF04083"/>
    </source>
</evidence>
<feature type="chain" id="PRO_5002819887" description="Lipase" evidence="9">
    <location>
        <begin position="24"/>
        <end position="424"/>
    </location>
</feature>
<protein>
    <recommendedName>
        <fullName evidence="7">Lipase</fullName>
    </recommendedName>
</protein>
<feature type="domain" description="Partial AB-hydrolase lipase" evidence="10">
    <location>
        <begin position="50"/>
        <end position="108"/>
    </location>
</feature>
<gene>
    <name evidence="11" type="primary">Dwil\GK12867</name>
    <name evidence="11" type="ORF">Dwil_GK12867</name>
</gene>
<dbReference type="GO" id="GO:0016788">
    <property type="term" value="F:hydrolase activity, acting on ester bonds"/>
    <property type="evidence" value="ECO:0007669"/>
    <property type="project" value="InterPro"/>
</dbReference>
<dbReference type="SUPFAM" id="SSF53474">
    <property type="entry name" value="alpha/beta-Hydrolases"/>
    <property type="match status" value="1"/>
</dbReference>
<organism evidence="11 12">
    <name type="scientific">Drosophila willistoni</name>
    <name type="common">Fruit fly</name>
    <dbReference type="NCBI Taxonomy" id="7260"/>
    <lineage>
        <taxon>Eukaryota</taxon>
        <taxon>Metazoa</taxon>
        <taxon>Ecdysozoa</taxon>
        <taxon>Arthropoda</taxon>
        <taxon>Hexapoda</taxon>
        <taxon>Insecta</taxon>
        <taxon>Pterygota</taxon>
        <taxon>Neoptera</taxon>
        <taxon>Endopterygota</taxon>
        <taxon>Diptera</taxon>
        <taxon>Brachycera</taxon>
        <taxon>Muscomorpha</taxon>
        <taxon>Ephydroidea</taxon>
        <taxon>Drosophilidae</taxon>
        <taxon>Drosophila</taxon>
        <taxon>Sophophora</taxon>
    </lineage>
</organism>
<accession>B4NJA9</accession>
<dbReference type="InterPro" id="IPR029058">
    <property type="entry name" value="AB_hydrolase_fold"/>
</dbReference>
<evidence type="ECO:0000313" key="11">
    <source>
        <dbReference type="EMBL" id="EDW84940.1"/>
    </source>
</evidence>
<name>B4NJA9_DROWI</name>
<dbReference type="eggNOG" id="KOG2624">
    <property type="taxonomic scope" value="Eukaryota"/>
</dbReference>
<dbReference type="AlphaFoldDB" id="B4NJA9"/>
<feature type="active site" description="Nucleophile" evidence="8">
    <location>
        <position position="192"/>
    </location>
</feature>
<keyword evidence="12" id="KW-1185">Reference proteome</keyword>
<dbReference type="GO" id="GO:0016042">
    <property type="term" value="P:lipid catabolic process"/>
    <property type="evidence" value="ECO:0007669"/>
    <property type="project" value="UniProtKB-KW"/>
</dbReference>
<evidence type="ECO:0000256" key="5">
    <source>
        <dbReference type="ARBA" id="ARBA00023098"/>
    </source>
</evidence>
<dbReference type="EMBL" id="CH964272">
    <property type="protein sequence ID" value="EDW84940.1"/>
    <property type="molecule type" value="Genomic_DNA"/>
</dbReference>
<dbReference type="InterPro" id="IPR006693">
    <property type="entry name" value="AB_hydrolase_lipase"/>
</dbReference>
<dbReference type="Gene3D" id="3.40.50.1820">
    <property type="entry name" value="alpha/beta hydrolase"/>
    <property type="match status" value="1"/>
</dbReference>
<dbReference type="PANTHER" id="PTHR11005">
    <property type="entry name" value="LYSOSOMAL ACID LIPASE-RELATED"/>
    <property type="match status" value="1"/>
</dbReference>
<keyword evidence="3 7" id="KW-0378">Hydrolase</keyword>
<evidence type="ECO:0000256" key="8">
    <source>
        <dbReference type="PIRSR" id="PIRSR000862-1"/>
    </source>
</evidence>
<evidence type="ECO:0000256" key="1">
    <source>
        <dbReference type="ARBA" id="ARBA00010701"/>
    </source>
</evidence>
<reference evidence="11 12" key="1">
    <citation type="journal article" date="2007" name="Nature">
        <title>Evolution of genes and genomes on the Drosophila phylogeny.</title>
        <authorList>
            <consortium name="Drosophila 12 Genomes Consortium"/>
            <person name="Clark A.G."/>
            <person name="Eisen M.B."/>
            <person name="Smith D.R."/>
            <person name="Bergman C.M."/>
            <person name="Oliver B."/>
            <person name="Markow T.A."/>
            <person name="Kaufman T.C."/>
            <person name="Kellis M."/>
            <person name="Gelbart W."/>
            <person name="Iyer V.N."/>
            <person name="Pollard D.A."/>
            <person name="Sackton T.B."/>
            <person name="Larracuente A.M."/>
            <person name="Singh N.D."/>
            <person name="Abad J.P."/>
            <person name="Abt D.N."/>
            <person name="Adryan B."/>
            <person name="Aguade M."/>
            <person name="Akashi H."/>
            <person name="Anderson W.W."/>
            <person name="Aquadro C.F."/>
            <person name="Ardell D.H."/>
            <person name="Arguello R."/>
            <person name="Artieri C.G."/>
            <person name="Barbash D.A."/>
            <person name="Barker D."/>
            <person name="Barsanti P."/>
            <person name="Batterham P."/>
            <person name="Batzoglou S."/>
            <person name="Begun D."/>
            <person name="Bhutkar A."/>
            <person name="Blanco E."/>
            <person name="Bosak S.A."/>
            <person name="Bradley R.K."/>
            <person name="Brand A.D."/>
            <person name="Brent M.R."/>
            <person name="Brooks A.N."/>
            <person name="Brown R.H."/>
            <person name="Butlin R.K."/>
            <person name="Caggese C."/>
            <person name="Calvi B.R."/>
            <person name="Bernardo de Carvalho A."/>
            <person name="Caspi A."/>
            <person name="Castrezana S."/>
            <person name="Celniker S.E."/>
            <person name="Chang J.L."/>
            <person name="Chapple C."/>
            <person name="Chatterji S."/>
            <person name="Chinwalla A."/>
            <person name="Civetta A."/>
            <person name="Clifton S.W."/>
            <person name="Comeron J.M."/>
            <person name="Costello J.C."/>
            <person name="Coyne J.A."/>
            <person name="Daub J."/>
            <person name="David R.G."/>
            <person name="Delcher A.L."/>
            <person name="Delehaunty K."/>
            <person name="Do C.B."/>
            <person name="Ebling H."/>
            <person name="Edwards K."/>
            <person name="Eickbush T."/>
            <person name="Evans J.D."/>
            <person name="Filipski A."/>
            <person name="Findeiss S."/>
            <person name="Freyhult E."/>
            <person name="Fulton L."/>
            <person name="Fulton R."/>
            <person name="Garcia A.C."/>
            <person name="Gardiner A."/>
            <person name="Garfield D.A."/>
            <person name="Garvin B.E."/>
            <person name="Gibson G."/>
            <person name="Gilbert D."/>
            <person name="Gnerre S."/>
            <person name="Godfrey J."/>
            <person name="Good R."/>
            <person name="Gotea V."/>
            <person name="Gravely B."/>
            <person name="Greenberg A.J."/>
            <person name="Griffiths-Jones S."/>
            <person name="Gross S."/>
            <person name="Guigo R."/>
            <person name="Gustafson E.A."/>
            <person name="Haerty W."/>
            <person name="Hahn M.W."/>
            <person name="Halligan D.L."/>
            <person name="Halpern A.L."/>
            <person name="Halter G.M."/>
            <person name="Han M.V."/>
            <person name="Heger A."/>
            <person name="Hillier L."/>
            <person name="Hinrichs A.S."/>
            <person name="Holmes I."/>
            <person name="Hoskins R.A."/>
            <person name="Hubisz M.J."/>
            <person name="Hultmark D."/>
            <person name="Huntley M.A."/>
            <person name="Jaffe D.B."/>
            <person name="Jagadeeshan S."/>
            <person name="Jeck W.R."/>
            <person name="Johnson J."/>
            <person name="Jones C.D."/>
            <person name="Jordan W.C."/>
            <person name="Karpen G.H."/>
            <person name="Kataoka E."/>
            <person name="Keightley P.D."/>
            <person name="Kheradpour P."/>
            <person name="Kirkness E.F."/>
            <person name="Koerich L.B."/>
            <person name="Kristiansen K."/>
            <person name="Kudrna D."/>
            <person name="Kulathinal R.J."/>
            <person name="Kumar S."/>
            <person name="Kwok R."/>
            <person name="Lander E."/>
            <person name="Langley C.H."/>
            <person name="Lapoint R."/>
            <person name="Lazzaro B.P."/>
            <person name="Lee S.J."/>
            <person name="Levesque L."/>
            <person name="Li R."/>
            <person name="Lin C.F."/>
            <person name="Lin M.F."/>
            <person name="Lindblad-Toh K."/>
            <person name="Llopart A."/>
            <person name="Long M."/>
            <person name="Low L."/>
            <person name="Lozovsky E."/>
            <person name="Lu J."/>
            <person name="Luo M."/>
            <person name="Machado C.A."/>
            <person name="Makalowski W."/>
            <person name="Marzo M."/>
            <person name="Matsuda M."/>
            <person name="Matzkin L."/>
            <person name="McAllister B."/>
            <person name="McBride C.S."/>
            <person name="McKernan B."/>
            <person name="McKernan K."/>
            <person name="Mendez-Lago M."/>
            <person name="Minx P."/>
            <person name="Mollenhauer M.U."/>
            <person name="Montooth K."/>
            <person name="Mount S.M."/>
            <person name="Mu X."/>
            <person name="Myers E."/>
            <person name="Negre B."/>
            <person name="Newfeld S."/>
            <person name="Nielsen R."/>
            <person name="Noor M.A."/>
            <person name="O'Grady P."/>
            <person name="Pachter L."/>
            <person name="Papaceit M."/>
            <person name="Parisi M.J."/>
            <person name="Parisi M."/>
            <person name="Parts L."/>
            <person name="Pedersen J.S."/>
            <person name="Pesole G."/>
            <person name="Phillippy A.M."/>
            <person name="Ponting C.P."/>
            <person name="Pop M."/>
            <person name="Porcelli D."/>
            <person name="Powell J.R."/>
            <person name="Prohaska S."/>
            <person name="Pruitt K."/>
            <person name="Puig M."/>
            <person name="Quesneville H."/>
            <person name="Ram K.R."/>
            <person name="Rand D."/>
            <person name="Rasmussen M.D."/>
            <person name="Reed L.K."/>
            <person name="Reenan R."/>
            <person name="Reily A."/>
            <person name="Remington K.A."/>
            <person name="Rieger T.T."/>
            <person name="Ritchie M.G."/>
            <person name="Robin C."/>
            <person name="Rogers Y.H."/>
            <person name="Rohde C."/>
            <person name="Rozas J."/>
            <person name="Rubenfield M.J."/>
            <person name="Ruiz A."/>
            <person name="Russo S."/>
            <person name="Salzberg S.L."/>
            <person name="Sanchez-Gracia A."/>
            <person name="Saranga D.J."/>
            <person name="Sato H."/>
            <person name="Schaeffer S.W."/>
            <person name="Schatz M.C."/>
            <person name="Schlenke T."/>
            <person name="Schwartz R."/>
            <person name="Segarra C."/>
            <person name="Singh R.S."/>
            <person name="Sirot L."/>
            <person name="Sirota M."/>
            <person name="Sisneros N.B."/>
            <person name="Smith C.D."/>
            <person name="Smith T.F."/>
            <person name="Spieth J."/>
            <person name="Stage D.E."/>
            <person name="Stark A."/>
            <person name="Stephan W."/>
            <person name="Strausberg R.L."/>
            <person name="Strempel S."/>
            <person name="Sturgill D."/>
            <person name="Sutton G."/>
            <person name="Sutton G.G."/>
            <person name="Tao W."/>
            <person name="Teichmann S."/>
            <person name="Tobari Y.N."/>
            <person name="Tomimura Y."/>
            <person name="Tsolas J.M."/>
            <person name="Valente V.L."/>
            <person name="Venter E."/>
            <person name="Venter J.C."/>
            <person name="Vicario S."/>
            <person name="Vieira F.G."/>
            <person name="Vilella A.J."/>
            <person name="Villasante A."/>
            <person name="Walenz B."/>
            <person name="Wang J."/>
            <person name="Wasserman M."/>
            <person name="Watts T."/>
            <person name="Wilson D."/>
            <person name="Wilson R.K."/>
            <person name="Wing R.A."/>
            <person name="Wolfner M.F."/>
            <person name="Wong A."/>
            <person name="Wong G.K."/>
            <person name="Wu C.I."/>
            <person name="Wu G."/>
            <person name="Yamamoto D."/>
            <person name="Yang H.P."/>
            <person name="Yang S.P."/>
            <person name="Yorke J.A."/>
            <person name="Yoshida K."/>
            <person name="Zdobnov E."/>
            <person name="Zhang P."/>
            <person name="Zhang Y."/>
            <person name="Zimin A.V."/>
            <person name="Baldwin J."/>
            <person name="Abdouelleil A."/>
            <person name="Abdulkadir J."/>
            <person name="Abebe A."/>
            <person name="Abera B."/>
            <person name="Abreu J."/>
            <person name="Acer S.C."/>
            <person name="Aftuck L."/>
            <person name="Alexander A."/>
            <person name="An P."/>
            <person name="Anderson E."/>
            <person name="Anderson S."/>
            <person name="Arachi H."/>
            <person name="Azer M."/>
            <person name="Bachantsang P."/>
            <person name="Barry A."/>
            <person name="Bayul T."/>
            <person name="Berlin A."/>
            <person name="Bessette D."/>
            <person name="Bloom T."/>
            <person name="Blye J."/>
            <person name="Boguslavskiy L."/>
            <person name="Bonnet C."/>
            <person name="Boukhgalter B."/>
            <person name="Bourzgui I."/>
            <person name="Brown A."/>
            <person name="Cahill P."/>
            <person name="Channer S."/>
            <person name="Cheshatsang Y."/>
            <person name="Chuda L."/>
            <person name="Citroen M."/>
            <person name="Collymore A."/>
            <person name="Cooke P."/>
            <person name="Costello M."/>
            <person name="D'Aco K."/>
            <person name="Daza R."/>
            <person name="De Haan G."/>
            <person name="DeGray S."/>
            <person name="DeMaso C."/>
            <person name="Dhargay N."/>
            <person name="Dooley K."/>
            <person name="Dooley E."/>
            <person name="Doricent M."/>
            <person name="Dorje P."/>
            <person name="Dorjee K."/>
            <person name="Dupes A."/>
            <person name="Elong R."/>
            <person name="Falk J."/>
            <person name="Farina A."/>
            <person name="Faro S."/>
            <person name="Ferguson D."/>
            <person name="Fisher S."/>
            <person name="Foley C.D."/>
            <person name="Franke A."/>
            <person name="Friedrich D."/>
            <person name="Gadbois L."/>
            <person name="Gearin G."/>
            <person name="Gearin C.R."/>
            <person name="Giannoukos G."/>
            <person name="Goode T."/>
            <person name="Graham J."/>
            <person name="Grandbois E."/>
            <person name="Grewal S."/>
            <person name="Gyaltsen K."/>
            <person name="Hafez N."/>
            <person name="Hagos B."/>
            <person name="Hall J."/>
            <person name="Henson C."/>
            <person name="Hollinger A."/>
            <person name="Honan T."/>
            <person name="Huard M.D."/>
            <person name="Hughes L."/>
            <person name="Hurhula B."/>
            <person name="Husby M.E."/>
            <person name="Kamat A."/>
            <person name="Kanga B."/>
            <person name="Kashin S."/>
            <person name="Khazanovich D."/>
            <person name="Kisner P."/>
            <person name="Lance K."/>
            <person name="Lara M."/>
            <person name="Lee W."/>
            <person name="Lennon N."/>
            <person name="Letendre F."/>
            <person name="LeVine R."/>
            <person name="Lipovsky A."/>
            <person name="Liu X."/>
            <person name="Liu J."/>
            <person name="Liu S."/>
            <person name="Lokyitsang T."/>
            <person name="Lokyitsang Y."/>
            <person name="Lubonja R."/>
            <person name="Lui A."/>
            <person name="MacDonald P."/>
            <person name="Magnisalis V."/>
            <person name="Maru K."/>
            <person name="Matthews C."/>
            <person name="McCusker W."/>
            <person name="McDonough S."/>
            <person name="Mehta T."/>
            <person name="Meldrim J."/>
            <person name="Meneus L."/>
            <person name="Mihai O."/>
            <person name="Mihalev A."/>
            <person name="Mihova T."/>
            <person name="Mittelman R."/>
            <person name="Mlenga V."/>
            <person name="Montmayeur A."/>
            <person name="Mulrain L."/>
            <person name="Navidi A."/>
            <person name="Naylor J."/>
            <person name="Negash T."/>
            <person name="Nguyen T."/>
            <person name="Nguyen N."/>
            <person name="Nicol R."/>
            <person name="Norbu C."/>
            <person name="Norbu N."/>
            <person name="Novod N."/>
            <person name="O'Neill B."/>
            <person name="Osman S."/>
            <person name="Markiewicz E."/>
            <person name="Oyono O.L."/>
            <person name="Patti C."/>
            <person name="Phunkhang P."/>
            <person name="Pierre F."/>
            <person name="Priest M."/>
            <person name="Raghuraman S."/>
            <person name="Rege F."/>
            <person name="Reyes R."/>
            <person name="Rise C."/>
            <person name="Rogov P."/>
            <person name="Ross K."/>
            <person name="Ryan E."/>
            <person name="Settipalli S."/>
            <person name="Shea T."/>
            <person name="Sherpa N."/>
            <person name="Shi L."/>
            <person name="Shih D."/>
            <person name="Sparrow T."/>
            <person name="Spaulding J."/>
            <person name="Stalker J."/>
            <person name="Stange-Thomann N."/>
            <person name="Stavropoulos S."/>
            <person name="Stone C."/>
            <person name="Strader C."/>
            <person name="Tesfaye S."/>
            <person name="Thomson T."/>
            <person name="Thoulutsang Y."/>
            <person name="Thoulutsang D."/>
            <person name="Topham K."/>
            <person name="Topping I."/>
            <person name="Tsamla T."/>
            <person name="Vassiliev H."/>
            <person name="Vo A."/>
            <person name="Wangchuk T."/>
            <person name="Wangdi T."/>
            <person name="Weiand M."/>
            <person name="Wilkinson J."/>
            <person name="Wilson A."/>
            <person name="Yadav S."/>
            <person name="Young G."/>
            <person name="Yu Q."/>
            <person name="Zembek L."/>
            <person name="Zhong D."/>
            <person name="Zimmer A."/>
            <person name="Zwirko Z."/>
            <person name="Jaffe D.B."/>
            <person name="Alvarez P."/>
            <person name="Brockman W."/>
            <person name="Butler J."/>
            <person name="Chin C."/>
            <person name="Gnerre S."/>
            <person name="Grabherr M."/>
            <person name="Kleber M."/>
            <person name="Mauceli E."/>
            <person name="MacCallum I."/>
        </authorList>
    </citation>
    <scope>NUCLEOTIDE SEQUENCE [LARGE SCALE GENOMIC DNA]</scope>
    <source>
        <strain evidence="12">Tucson 14030-0811.24</strain>
    </source>
</reference>
<feature type="active site" description="Charge relay system" evidence="8">
    <location>
        <position position="364"/>
    </location>
</feature>
<dbReference type="HOGENOM" id="CLU_010974_0_3_1"/>
<keyword evidence="5" id="KW-0443">Lipid metabolism</keyword>
<dbReference type="KEGG" id="dwi:6650877"/>
<keyword evidence="6" id="KW-0325">Glycoprotein</keyword>
<dbReference type="Proteomes" id="UP000007798">
    <property type="component" value="Unassembled WGS sequence"/>
</dbReference>
<dbReference type="PhylomeDB" id="B4NJA9"/>
<dbReference type="OMA" id="FANNWEV"/>
<sequence>MLNGRVFCSLLALWLCLCLGAHSAPSEIIDFYKLFNNPEPQLSLPSRRTTAYYLGEHGYPAEHHYVTTEDGYILGLFRIPYSHNLQNQNEVRPIAIIQHGLFSSSDFWPFLGPDDALPFLLADAGFDVWLGNARGNTYSRNHTTRSLKHPDFWRFSWNEIGYYDIAAMIDYSLSTENGQNQAEKAIHYVGHSQGTTVFFTLMSMRPEYNEKVKTAHMLAPVAFMGNMEDQMVNSLSPYLGFHNIYSSLFCSQEFLPYNEFVLALLYNVCRPDSVVTGYCDTDLDNLNINGRSNSTASALSSGTAPAGVSTDQILHYMQEHQSGHFRQFDFGRKKNLKVYGTENPPDYPTEKITCEMHLWYSDNDDMADVDDVLRVAETLPNKVMHHIDDELWDHMDFASNWEVRKYINDPVIEIMLEYEVRSRK</sequence>
<evidence type="ECO:0000256" key="3">
    <source>
        <dbReference type="ARBA" id="ARBA00022801"/>
    </source>
</evidence>
<evidence type="ECO:0000256" key="6">
    <source>
        <dbReference type="ARBA" id="ARBA00023180"/>
    </source>
</evidence>
<evidence type="ECO:0000256" key="2">
    <source>
        <dbReference type="ARBA" id="ARBA00022729"/>
    </source>
</evidence>
<feature type="active site" description="Charge relay system" evidence="8">
    <location>
        <position position="394"/>
    </location>
</feature>
<dbReference type="FunCoup" id="B4NJA9">
    <property type="interactions" value="2"/>
</dbReference>
<dbReference type="Pfam" id="PF04083">
    <property type="entry name" value="Abhydro_lipase"/>
    <property type="match status" value="1"/>
</dbReference>
<dbReference type="InterPro" id="IPR025483">
    <property type="entry name" value="Lipase_euk"/>
</dbReference>